<keyword evidence="3" id="KW-1185">Reference proteome</keyword>
<evidence type="ECO:0000313" key="3">
    <source>
        <dbReference type="Proteomes" id="UP000320176"/>
    </source>
</evidence>
<evidence type="ECO:0000256" key="1">
    <source>
        <dbReference type="SAM" id="MobiDB-lite"/>
    </source>
</evidence>
<dbReference type="AlphaFoldDB" id="A0A5C6AGS8"/>
<accession>A0A5C6AGS8</accession>
<feature type="compositionally biased region" description="Polar residues" evidence="1">
    <location>
        <begin position="31"/>
        <end position="48"/>
    </location>
</feature>
<dbReference type="Proteomes" id="UP000320176">
    <property type="component" value="Unassembled WGS sequence"/>
</dbReference>
<proteinExistence type="predicted"/>
<feature type="region of interest" description="Disordered" evidence="1">
    <location>
        <begin position="31"/>
        <end position="83"/>
    </location>
</feature>
<organism evidence="2 3">
    <name type="scientific">Stieleria varia</name>
    <dbReference type="NCBI Taxonomy" id="2528005"/>
    <lineage>
        <taxon>Bacteria</taxon>
        <taxon>Pseudomonadati</taxon>
        <taxon>Planctomycetota</taxon>
        <taxon>Planctomycetia</taxon>
        <taxon>Pirellulales</taxon>
        <taxon>Pirellulaceae</taxon>
        <taxon>Stieleria</taxon>
    </lineage>
</organism>
<protein>
    <submittedName>
        <fullName evidence="2">Uncharacterized protein</fullName>
    </submittedName>
</protein>
<feature type="compositionally biased region" description="Low complexity" evidence="1">
    <location>
        <begin position="103"/>
        <end position="120"/>
    </location>
</feature>
<feature type="region of interest" description="Disordered" evidence="1">
    <location>
        <begin position="103"/>
        <end position="140"/>
    </location>
</feature>
<sequence length="233" mass="23991">MTITFHSGIQSIRRGRIAVLIVAAWITLSGTSQSQRPDSGQTFTSGTQIGAAPPSSIPVWEGGQYRTEPDTVATPPLNSAATPGKKMSAAEYVRFLEGGSPQAAVSAPSASANADVSAPAGSEIAQAPPADQPPLIGGVDASSLYKNQAKADDGADEVGAAGQMIGFSHSDGSGTQTITLVHTGKSWMAVYHIDRSGQIRLVSSRPIDDDFSLLLNATSPTPSEIRGMNSVGK</sequence>
<gene>
    <name evidence="2" type="ORF">Pla52n_51230</name>
</gene>
<dbReference type="EMBL" id="SJPN01000006">
    <property type="protein sequence ID" value="TWT98606.1"/>
    <property type="molecule type" value="Genomic_DNA"/>
</dbReference>
<name>A0A5C6AGS8_9BACT</name>
<evidence type="ECO:0000313" key="2">
    <source>
        <dbReference type="EMBL" id="TWT98606.1"/>
    </source>
</evidence>
<reference evidence="2 3" key="1">
    <citation type="submission" date="2019-02" db="EMBL/GenBank/DDBJ databases">
        <title>Deep-cultivation of Planctomycetes and their phenomic and genomic characterization uncovers novel biology.</title>
        <authorList>
            <person name="Wiegand S."/>
            <person name="Jogler M."/>
            <person name="Boedeker C."/>
            <person name="Pinto D."/>
            <person name="Vollmers J."/>
            <person name="Rivas-Marin E."/>
            <person name="Kohn T."/>
            <person name="Peeters S.H."/>
            <person name="Heuer A."/>
            <person name="Rast P."/>
            <person name="Oberbeckmann S."/>
            <person name="Bunk B."/>
            <person name="Jeske O."/>
            <person name="Meyerdierks A."/>
            <person name="Storesund J.E."/>
            <person name="Kallscheuer N."/>
            <person name="Luecker S."/>
            <person name="Lage O.M."/>
            <person name="Pohl T."/>
            <person name="Merkel B.J."/>
            <person name="Hornburger P."/>
            <person name="Mueller R.-W."/>
            <person name="Bruemmer F."/>
            <person name="Labrenz M."/>
            <person name="Spormann A.M."/>
            <person name="Op Den Camp H."/>
            <person name="Overmann J."/>
            <person name="Amann R."/>
            <person name="Jetten M.S.M."/>
            <person name="Mascher T."/>
            <person name="Medema M.H."/>
            <person name="Devos D.P."/>
            <person name="Kaster A.-K."/>
            <person name="Ovreas L."/>
            <person name="Rohde M."/>
            <person name="Galperin M.Y."/>
            <person name="Jogler C."/>
        </authorList>
    </citation>
    <scope>NUCLEOTIDE SEQUENCE [LARGE SCALE GENOMIC DNA]</scope>
    <source>
        <strain evidence="2 3">Pla52n</strain>
    </source>
</reference>
<comment type="caution">
    <text evidence="2">The sequence shown here is derived from an EMBL/GenBank/DDBJ whole genome shotgun (WGS) entry which is preliminary data.</text>
</comment>